<comment type="similarity">
    <text evidence="5">Belongs to the class I-like SAM-binding methyltransferase superfamily. EFM5 family.</text>
</comment>
<evidence type="ECO:0000256" key="1">
    <source>
        <dbReference type="ARBA" id="ARBA00004496"/>
    </source>
</evidence>
<dbReference type="Pfam" id="PF10237">
    <property type="entry name" value="N6-adenineMlase"/>
    <property type="match status" value="1"/>
</dbReference>
<protein>
    <recommendedName>
        <fullName evidence="5">Protein-lysine N-methyltransferase MCOR_30488</fullName>
        <ecNumber evidence="5">2.1.1.-</ecNumber>
    </recommendedName>
</protein>
<keyword evidence="4 5" id="KW-0808">Transferase</keyword>
<evidence type="ECO:0000256" key="3">
    <source>
        <dbReference type="ARBA" id="ARBA00022603"/>
    </source>
</evidence>
<keyword evidence="3 5" id="KW-0489">Methyltransferase</keyword>
<dbReference type="GO" id="GO:0005737">
    <property type="term" value="C:cytoplasm"/>
    <property type="evidence" value="ECO:0007669"/>
    <property type="project" value="UniProtKB-SubCell"/>
</dbReference>
<reference evidence="6 7" key="1">
    <citation type="submission" date="2020-06" db="EMBL/GenBank/DDBJ databases">
        <authorList>
            <person name="Li R."/>
            <person name="Bekaert M."/>
        </authorList>
    </citation>
    <scope>NUCLEOTIDE SEQUENCE [LARGE SCALE GENOMIC DNA]</scope>
    <source>
        <strain evidence="7">wild</strain>
    </source>
</reference>
<organism evidence="6 7">
    <name type="scientific">Mytilus coruscus</name>
    <name type="common">Sea mussel</name>
    <dbReference type="NCBI Taxonomy" id="42192"/>
    <lineage>
        <taxon>Eukaryota</taxon>
        <taxon>Metazoa</taxon>
        <taxon>Spiralia</taxon>
        <taxon>Lophotrochozoa</taxon>
        <taxon>Mollusca</taxon>
        <taxon>Bivalvia</taxon>
        <taxon>Autobranchia</taxon>
        <taxon>Pteriomorphia</taxon>
        <taxon>Mytilida</taxon>
        <taxon>Mytiloidea</taxon>
        <taxon>Mytilidae</taxon>
        <taxon>Mytilinae</taxon>
        <taxon>Mytilus</taxon>
    </lineage>
</organism>
<dbReference type="Proteomes" id="UP000507470">
    <property type="component" value="Unassembled WGS sequence"/>
</dbReference>
<dbReference type="PANTHER" id="PTHR13200:SF0">
    <property type="entry name" value="EEF1A LYSINE METHYLTRANSFERASE 1"/>
    <property type="match status" value="1"/>
</dbReference>
<name>A0A6J8CHA9_MYTCO</name>
<evidence type="ECO:0000313" key="6">
    <source>
        <dbReference type="EMBL" id="CAC5395863.1"/>
    </source>
</evidence>
<proteinExistence type="inferred from homology"/>
<dbReference type="EMBL" id="CACVKT020005595">
    <property type="protein sequence ID" value="CAC5395863.1"/>
    <property type="molecule type" value="Genomic_DNA"/>
</dbReference>
<comment type="subcellular location">
    <subcellularLocation>
        <location evidence="1 5">Cytoplasm</location>
    </subcellularLocation>
</comment>
<dbReference type="InterPro" id="IPR041370">
    <property type="entry name" value="Mlase_EEF1AKMT1/ZCCHC4"/>
</dbReference>
<evidence type="ECO:0000313" key="7">
    <source>
        <dbReference type="Proteomes" id="UP000507470"/>
    </source>
</evidence>
<evidence type="ECO:0000256" key="2">
    <source>
        <dbReference type="ARBA" id="ARBA00022490"/>
    </source>
</evidence>
<dbReference type="OrthoDB" id="206354at2759"/>
<dbReference type="PANTHER" id="PTHR13200">
    <property type="entry name" value="EEF1A LYSINE METHYLTRANSFERASE 1"/>
    <property type="match status" value="1"/>
</dbReference>
<dbReference type="GO" id="GO:0032259">
    <property type="term" value="P:methylation"/>
    <property type="evidence" value="ECO:0007669"/>
    <property type="project" value="UniProtKB-KW"/>
</dbReference>
<keyword evidence="7" id="KW-1185">Reference proteome</keyword>
<gene>
    <name evidence="6" type="ORF">MCOR_30488</name>
</gene>
<dbReference type="GO" id="GO:0003676">
    <property type="term" value="F:nucleic acid binding"/>
    <property type="evidence" value="ECO:0007669"/>
    <property type="project" value="InterPro"/>
</dbReference>
<sequence>MYPHFPVIQNSFWTSASVNSRNSLKFIMDDDDAPQLSAHTLAALQEFYTEQNKQEQTLIEAQQGNIKELEISEDWQLSQFWYNETTATRLAEEALRAVGEQGACLSSPTAYKKLREIKPDSVSLKCLEYDTRFQVYGDDFLLYDYKEPLKFPKDWKNWFDLVIADPPFLSEECLCKTAVSIKYLAKDKIILCTGAVMTDLADKLLGLKPCVFQPQHTNNLQNEFRCYTNYDSQLFNKS</sequence>
<dbReference type="GO" id="GO:0016279">
    <property type="term" value="F:protein-lysine N-methyltransferase activity"/>
    <property type="evidence" value="ECO:0007669"/>
    <property type="project" value="UniProtKB-UniRule"/>
</dbReference>
<comment type="function">
    <text evidence="5">S-adenosyl-L-methionine-dependent protein-lysine N-methyltransferase that methylates elongation factor 1-alpha.</text>
</comment>
<evidence type="ECO:0000256" key="4">
    <source>
        <dbReference type="ARBA" id="ARBA00022679"/>
    </source>
</evidence>
<dbReference type="AlphaFoldDB" id="A0A6J8CHA9"/>
<accession>A0A6J8CHA9</accession>
<dbReference type="PROSITE" id="PS00092">
    <property type="entry name" value="N6_MTASE"/>
    <property type="match status" value="1"/>
</dbReference>
<keyword evidence="2 5" id="KW-0963">Cytoplasm</keyword>
<dbReference type="InterPro" id="IPR002052">
    <property type="entry name" value="DNA_methylase_N6_adenine_CS"/>
</dbReference>
<evidence type="ECO:0000256" key="5">
    <source>
        <dbReference type="HAMAP-Rule" id="MF_03187"/>
    </source>
</evidence>
<dbReference type="HAMAP" id="MF_03187">
    <property type="entry name" value="Methyltr_EFM5"/>
    <property type="match status" value="1"/>
</dbReference>
<dbReference type="InterPro" id="IPR019369">
    <property type="entry name" value="Efm5/EEF1AKMT1"/>
</dbReference>
<dbReference type="EC" id="2.1.1.-" evidence="5"/>